<feature type="transmembrane region" description="Helical" evidence="8">
    <location>
        <begin position="261"/>
        <end position="283"/>
    </location>
</feature>
<evidence type="ECO:0000256" key="5">
    <source>
        <dbReference type="ARBA" id="ARBA00022989"/>
    </source>
</evidence>
<dbReference type="GO" id="GO:0005886">
    <property type="term" value="C:plasma membrane"/>
    <property type="evidence" value="ECO:0007669"/>
    <property type="project" value="UniProtKB-SubCell"/>
</dbReference>
<reference evidence="11 12" key="1">
    <citation type="submission" date="2020-03" db="EMBL/GenBank/DDBJ databases">
        <title>Screen low temperature-resistant strains for efficient degradation of petroleum hydrocarbons under the low temperature.</title>
        <authorList>
            <person name="Wang Y."/>
            <person name="Chen J."/>
        </authorList>
    </citation>
    <scope>NUCLEOTIDE SEQUENCE [LARGE SCALE GENOMIC DNA]</scope>
    <source>
        <strain evidence="11 12">KB1</strain>
    </source>
</reference>
<comment type="subcellular location">
    <subcellularLocation>
        <location evidence="1">Cell membrane</location>
        <topology evidence="1">Multi-pass membrane protein</topology>
    </subcellularLocation>
</comment>
<evidence type="ECO:0000256" key="4">
    <source>
        <dbReference type="ARBA" id="ARBA00022692"/>
    </source>
</evidence>
<organism evidence="11 12">
    <name type="scientific">Rhodococcus erythropolis</name>
    <name type="common">Arthrobacter picolinophilus</name>
    <dbReference type="NCBI Taxonomy" id="1833"/>
    <lineage>
        <taxon>Bacteria</taxon>
        <taxon>Bacillati</taxon>
        <taxon>Actinomycetota</taxon>
        <taxon>Actinomycetes</taxon>
        <taxon>Mycobacteriales</taxon>
        <taxon>Nocardiaceae</taxon>
        <taxon>Rhodococcus</taxon>
        <taxon>Rhodococcus erythropolis group</taxon>
    </lineage>
</organism>
<proteinExistence type="inferred from homology"/>
<keyword evidence="4 8" id="KW-0812">Transmembrane</keyword>
<dbReference type="PANTHER" id="PTHR43738">
    <property type="entry name" value="ABC TRANSPORTER, MEMBRANE PROTEIN"/>
    <property type="match status" value="1"/>
</dbReference>
<feature type="domain" description="ABC3 transporter permease C-terminal" evidence="9">
    <location>
        <begin position="262"/>
        <end position="372"/>
    </location>
</feature>
<feature type="transmembrane region" description="Helical" evidence="8">
    <location>
        <begin position="47"/>
        <end position="67"/>
    </location>
</feature>
<evidence type="ECO:0000256" key="2">
    <source>
        <dbReference type="ARBA" id="ARBA00022448"/>
    </source>
</evidence>
<protein>
    <submittedName>
        <fullName evidence="11">ABC transporter substrate-binding protein</fullName>
    </submittedName>
</protein>
<evidence type="ECO:0000313" key="12">
    <source>
        <dbReference type="Proteomes" id="UP000502345"/>
    </source>
</evidence>
<evidence type="ECO:0000256" key="6">
    <source>
        <dbReference type="ARBA" id="ARBA00023136"/>
    </source>
</evidence>
<evidence type="ECO:0000313" key="11">
    <source>
        <dbReference type="EMBL" id="QIP37374.1"/>
    </source>
</evidence>
<feature type="transmembrane region" description="Helical" evidence="8">
    <location>
        <begin position="311"/>
        <end position="333"/>
    </location>
</feature>
<evidence type="ECO:0000256" key="8">
    <source>
        <dbReference type="SAM" id="Phobius"/>
    </source>
</evidence>
<dbReference type="Pfam" id="PF12704">
    <property type="entry name" value="MacB_PCD"/>
    <property type="match status" value="1"/>
</dbReference>
<evidence type="ECO:0000259" key="10">
    <source>
        <dbReference type="Pfam" id="PF12704"/>
    </source>
</evidence>
<dbReference type="EMBL" id="CP050124">
    <property type="protein sequence ID" value="QIP37374.1"/>
    <property type="molecule type" value="Genomic_DNA"/>
</dbReference>
<feature type="domain" description="MacB-like periplasmic core" evidence="10">
    <location>
        <begin position="54"/>
        <end position="230"/>
    </location>
</feature>
<dbReference type="AlphaFoldDB" id="A0A6G9CKF0"/>
<evidence type="ECO:0000256" key="3">
    <source>
        <dbReference type="ARBA" id="ARBA00022475"/>
    </source>
</evidence>
<accession>A0A6G9CKF0</accession>
<dbReference type="PANTHER" id="PTHR43738:SF1">
    <property type="entry name" value="HEMIN TRANSPORT SYSTEM PERMEASE PROTEIN HRTB-RELATED"/>
    <property type="match status" value="1"/>
</dbReference>
<keyword evidence="2" id="KW-0813">Transport</keyword>
<evidence type="ECO:0000259" key="9">
    <source>
        <dbReference type="Pfam" id="PF02687"/>
    </source>
</evidence>
<evidence type="ECO:0000256" key="1">
    <source>
        <dbReference type="ARBA" id="ARBA00004651"/>
    </source>
</evidence>
<comment type="similarity">
    <text evidence="7">Belongs to the ABC-4 integral membrane protein family.</text>
</comment>
<name>A0A6G9CKF0_RHOER</name>
<sequence length="380" mass="38342">MVLSSAGMSIRGAMEKVCIRESVEASTGKEFTVFVAMRDLRAARGRFALISVVVLLVALLVSFLSGLTAGLRHQNVSAIEAMNADTVVFADTGAGASFDESALTQDQVNAWAGAAKDVDPIGIGRGKAGLADGNQKSVALFGADGGFGDVTPSASGTVVLSEGAARDLGAGAGDQVSVGTQQFTVSDVRGDDWYSHSPVVWMTLGDWQAANPRGGVATVLAVTGASDASATDKSAATTSTTVSGSLDAIGSYKSENGSLTLMTLMLFAISALVIGAFFTVWTIQRTPDIATLKAFGATTGSLVRDALGQALIVLIAGVTVGIGLTAVAGSLIGDAMPFVLDASTTVVPAVALIGLGLLGAAFALRFLSTTDPLTALGSAR</sequence>
<feature type="transmembrane region" description="Helical" evidence="8">
    <location>
        <begin position="345"/>
        <end position="367"/>
    </location>
</feature>
<dbReference type="Pfam" id="PF02687">
    <property type="entry name" value="FtsX"/>
    <property type="match status" value="1"/>
</dbReference>
<keyword evidence="6 8" id="KW-0472">Membrane</keyword>
<evidence type="ECO:0000256" key="7">
    <source>
        <dbReference type="ARBA" id="ARBA00038076"/>
    </source>
</evidence>
<keyword evidence="3" id="KW-1003">Cell membrane</keyword>
<gene>
    <name evidence="11" type="ORF">G9444_0130</name>
</gene>
<dbReference type="InterPro" id="IPR025857">
    <property type="entry name" value="MacB_PCD"/>
</dbReference>
<keyword evidence="5 8" id="KW-1133">Transmembrane helix</keyword>
<dbReference type="Proteomes" id="UP000502345">
    <property type="component" value="Chromosome"/>
</dbReference>
<dbReference type="InterPro" id="IPR003838">
    <property type="entry name" value="ABC3_permease_C"/>
</dbReference>
<dbReference type="InterPro" id="IPR051125">
    <property type="entry name" value="ABC-4/HrtB_transporter"/>
</dbReference>